<evidence type="ECO:0000256" key="4">
    <source>
        <dbReference type="ARBA" id="ARBA00022777"/>
    </source>
</evidence>
<evidence type="ECO:0000256" key="1">
    <source>
        <dbReference type="ARBA" id="ARBA00022527"/>
    </source>
</evidence>
<evidence type="ECO:0000313" key="8">
    <source>
        <dbReference type="Proteomes" id="UP000039865"/>
    </source>
</evidence>
<feature type="domain" description="Alpha-type protein kinase" evidence="6">
    <location>
        <begin position="1"/>
        <end position="133"/>
    </location>
</feature>
<dbReference type="InParanoid" id="A0A077ZTS1"/>
<keyword evidence="1" id="KW-0723">Serine/threonine-protein kinase</keyword>
<dbReference type="PROSITE" id="PS51158">
    <property type="entry name" value="ALPHA_KINASE"/>
    <property type="match status" value="1"/>
</dbReference>
<dbReference type="OrthoDB" id="10042445at2759"/>
<evidence type="ECO:0000256" key="2">
    <source>
        <dbReference type="ARBA" id="ARBA00022679"/>
    </source>
</evidence>
<protein>
    <submittedName>
        <fullName evidence="7">Myosin heavy chain kinase a-like protein</fullName>
    </submittedName>
</protein>
<dbReference type="Pfam" id="PF02816">
    <property type="entry name" value="Alpha_kinase"/>
    <property type="match status" value="1"/>
</dbReference>
<organism evidence="7 8">
    <name type="scientific">Stylonychia lemnae</name>
    <name type="common">Ciliate</name>
    <dbReference type="NCBI Taxonomy" id="5949"/>
    <lineage>
        <taxon>Eukaryota</taxon>
        <taxon>Sar</taxon>
        <taxon>Alveolata</taxon>
        <taxon>Ciliophora</taxon>
        <taxon>Intramacronucleata</taxon>
        <taxon>Spirotrichea</taxon>
        <taxon>Stichotrichia</taxon>
        <taxon>Sporadotrichida</taxon>
        <taxon>Oxytrichidae</taxon>
        <taxon>Stylonychinae</taxon>
        <taxon>Stylonychia</taxon>
    </lineage>
</organism>
<reference evidence="7 8" key="1">
    <citation type="submission" date="2014-06" db="EMBL/GenBank/DDBJ databases">
        <authorList>
            <person name="Swart Estienne"/>
        </authorList>
    </citation>
    <scope>NUCLEOTIDE SEQUENCE [LARGE SCALE GENOMIC DNA]</scope>
    <source>
        <strain evidence="7 8">130c</strain>
    </source>
</reference>
<evidence type="ECO:0000313" key="7">
    <source>
        <dbReference type="EMBL" id="CDW73297.1"/>
    </source>
</evidence>
<dbReference type="AlphaFoldDB" id="A0A077ZTS1"/>
<keyword evidence="8" id="KW-1185">Reference proteome</keyword>
<keyword evidence="3" id="KW-0547">Nucleotide-binding</keyword>
<keyword evidence="5" id="KW-0067">ATP-binding</keyword>
<dbReference type="PANTHER" id="PTHR45992">
    <property type="entry name" value="EUKARYOTIC ELONGATION FACTOR 2 KINASE-RELATED"/>
    <property type="match status" value="1"/>
</dbReference>
<accession>A0A077ZTS1</accession>
<name>A0A077ZTS1_STYLE</name>
<dbReference type="Gene3D" id="3.20.200.10">
    <property type="entry name" value="MHCK/EF2 kinase"/>
    <property type="match status" value="1"/>
</dbReference>
<dbReference type="Proteomes" id="UP000039865">
    <property type="component" value="Unassembled WGS sequence"/>
</dbReference>
<dbReference type="GO" id="GO:0004674">
    <property type="term" value="F:protein serine/threonine kinase activity"/>
    <property type="evidence" value="ECO:0007669"/>
    <property type="project" value="UniProtKB-KW"/>
</dbReference>
<keyword evidence="4 7" id="KW-0418">Kinase</keyword>
<dbReference type="InterPro" id="IPR011009">
    <property type="entry name" value="Kinase-like_dom_sf"/>
</dbReference>
<dbReference type="InterPro" id="IPR051852">
    <property type="entry name" value="Alpha-type_PK"/>
</dbReference>
<sequence>MKYIQPFILLPMFEVSDNQHIYKMENFQETDQKFQYFNRPKQELKVIDEILGEAKLANAFTHWTYAATGKRFMITDVQGWQIELGHFNLTGPIVFSPVPDQLGYVDWGLDGMESWMKKHICNDICNDLPMIEDQNLIYQCMNYMEQFQNNSFQEQINVILGSHN</sequence>
<keyword evidence="2" id="KW-0808">Transferase</keyword>
<dbReference type="SUPFAM" id="SSF56112">
    <property type="entry name" value="Protein kinase-like (PK-like)"/>
    <property type="match status" value="1"/>
</dbReference>
<dbReference type="InterPro" id="IPR004166">
    <property type="entry name" value="a-kinase_dom"/>
</dbReference>
<proteinExistence type="predicted"/>
<evidence type="ECO:0000259" key="6">
    <source>
        <dbReference type="PROSITE" id="PS51158"/>
    </source>
</evidence>
<dbReference type="GO" id="GO:0005524">
    <property type="term" value="F:ATP binding"/>
    <property type="evidence" value="ECO:0007669"/>
    <property type="project" value="UniProtKB-KW"/>
</dbReference>
<evidence type="ECO:0000256" key="5">
    <source>
        <dbReference type="ARBA" id="ARBA00022840"/>
    </source>
</evidence>
<evidence type="ECO:0000256" key="3">
    <source>
        <dbReference type="ARBA" id="ARBA00022741"/>
    </source>
</evidence>
<dbReference type="EMBL" id="CCKQ01002208">
    <property type="protein sequence ID" value="CDW73297.1"/>
    <property type="molecule type" value="Genomic_DNA"/>
</dbReference>
<gene>
    <name evidence="7" type="primary">Contig12318.g13154</name>
    <name evidence="7" type="ORF">STYLEM_2273</name>
</gene>